<dbReference type="Pfam" id="PF15625">
    <property type="entry name" value="CC2D2AN-C2"/>
    <property type="match status" value="1"/>
</dbReference>
<evidence type="ECO:0000313" key="3">
    <source>
        <dbReference type="EMBL" id="CAD7430291.1"/>
    </source>
</evidence>
<feature type="coiled-coil region" evidence="1">
    <location>
        <begin position="257"/>
        <end position="299"/>
    </location>
</feature>
<dbReference type="InterPro" id="IPR000008">
    <property type="entry name" value="C2_dom"/>
</dbReference>
<organism evidence="3">
    <name type="scientific">Timema monikensis</name>
    <dbReference type="NCBI Taxonomy" id="170555"/>
    <lineage>
        <taxon>Eukaryota</taxon>
        <taxon>Metazoa</taxon>
        <taxon>Ecdysozoa</taxon>
        <taxon>Arthropoda</taxon>
        <taxon>Hexapoda</taxon>
        <taxon>Insecta</taxon>
        <taxon>Pterygota</taxon>
        <taxon>Neoptera</taxon>
        <taxon>Polyneoptera</taxon>
        <taxon>Phasmatodea</taxon>
        <taxon>Timematodea</taxon>
        <taxon>Timematoidea</taxon>
        <taxon>Timematidae</taxon>
        <taxon>Timema</taxon>
    </lineage>
</organism>
<dbReference type="AlphaFoldDB" id="A0A7R9EA66"/>
<keyword evidence="1" id="KW-0175">Coiled coil</keyword>
<dbReference type="Pfam" id="PF17661">
    <property type="entry name" value="DUF5523"/>
    <property type="match status" value="1"/>
</dbReference>
<dbReference type="SMART" id="SM00239">
    <property type="entry name" value="C2"/>
    <property type="match status" value="1"/>
</dbReference>
<accession>A0A7R9EA66</accession>
<dbReference type="EMBL" id="OB794435">
    <property type="protein sequence ID" value="CAD7430291.1"/>
    <property type="molecule type" value="Genomic_DNA"/>
</dbReference>
<gene>
    <name evidence="3" type="ORF">TMSB3V08_LOCUS7052</name>
</gene>
<dbReference type="InterPro" id="IPR041510">
    <property type="entry name" value="DUF5523"/>
</dbReference>
<dbReference type="GO" id="GO:1905515">
    <property type="term" value="P:non-motile cilium assembly"/>
    <property type="evidence" value="ECO:0007669"/>
    <property type="project" value="TreeGrafter"/>
</dbReference>
<proteinExistence type="predicted"/>
<feature type="domain" description="C2" evidence="2">
    <location>
        <begin position="757"/>
        <end position="915"/>
    </location>
</feature>
<dbReference type="GO" id="GO:1904491">
    <property type="term" value="P:protein localization to ciliary transition zone"/>
    <property type="evidence" value="ECO:0007669"/>
    <property type="project" value="TreeGrafter"/>
</dbReference>
<sequence>MKVGAGTKSDKLEENVEPRYLEEEGLYVGIQPLVPHSNKNKLERRLKSEGNKHWFGDDGELIMLPDPRRPVPYSLPLFLDSIEPVLNVEYKPGFDCAIDNKSILDIDCHFLLELEVCSLTFTHHPLFSQEHILAQKLVEDYHRYINRVELDFETRLTERLTSLHQARNNLRAIVKLQEEPQQEQLDRLNRYREEIAEARRQRQVEGQNDRQLLSRVLSLWRDMKKLREMQGYTVTPVRLWIHREQCKDVQLEQIVWDQKIQHEIEDLEEELRETHNKDLDRYTQELEQWNENNKSISEEKSTEPCPPKHLDLATVRSIAVQSLSKYLRPPGEPKIHLKLGTTTLSNTQNNKKLIITAQSPDLGFILSELIREESETRNATSLKRKPIEKLRQSAVSRCQVFVKVFFNNKEVCQSNKRPLGSNFLVNFQEIFPICITEWPHTLKLELYEEGGTFNKHLLAEVYIPIPARLHQSPSSAKESKTQTGLQQHGYSTTTLQSCEATRHQFSNTQVVTVSHAGVGSGVYISPLPNNLQECLYTSGYIICRVGWGLDELNGTILAPPDKYAAQEKSSNGGVSPQSKRTALGTILKQPSTSRQDIQTTIPWIPSHRVKLVYRQLTRLDPLQTEFDFCSKEELDNNRRLRLLQLRDQGETDFRGISMIPAREKEIPKDFFKAYDNRVTSADTPLDSLSLDLLDAHRAWGQRFLQDIRHKILTQCQQAQQHRHLKDIIYEDQVPDIGTLGLTFMKWFQPKRPLRPVRKERKKVTVHSLAGQEVKIIVNIVQAFDVPVRKDIDTVANWTGSQSQKTAVAPVHPFVEVSFQGMTVRTTAAEGSNPTWNQELQMPLRPLSGDFSPTNLQSIQDHIYLHLYDEIMVDLVEDDRMRETNIHHRLERNWLGSLHIPFSTLYFNSSGGRSWYWGCCEMEGEKLDTWWHGEVEDLGIWHCEVEEERPWHTVAWERIRGGAAIITLTRIMISKIYCYDMAKMCSQESSSL</sequence>
<name>A0A7R9EA66_9NEOP</name>
<dbReference type="PROSITE" id="PS50004">
    <property type="entry name" value="C2"/>
    <property type="match status" value="1"/>
</dbReference>
<feature type="coiled-coil region" evidence="1">
    <location>
        <begin position="181"/>
        <end position="208"/>
    </location>
</feature>
<dbReference type="SUPFAM" id="SSF49562">
    <property type="entry name" value="C2 domain (Calcium/lipid-binding domain, CaLB)"/>
    <property type="match status" value="1"/>
</dbReference>
<evidence type="ECO:0000259" key="2">
    <source>
        <dbReference type="PROSITE" id="PS50004"/>
    </source>
</evidence>
<dbReference type="InterPro" id="IPR028928">
    <property type="entry name" value="CC2D2AN-C2"/>
</dbReference>
<evidence type="ECO:0000256" key="1">
    <source>
        <dbReference type="SAM" id="Coils"/>
    </source>
</evidence>
<dbReference type="Pfam" id="PF00168">
    <property type="entry name" value="C2"/>
    <property type="match status" value="1"/>
</dbReference>
<dbReference type="PANTHER" id="PTHR20837:SF0">
    <property type="entry name" value="COILED-COIL AND C2 DOMAIN-CONTAINING PROTEIN 2A"/>
    <property type="match status" value="1"/>
</dbReference>
<dbReference type="GO" id="GO:0035869">
    <property type="term" value="C:ciliary transition zone"/>
    <property type="evidence" value="ECO:0007669"/>
    <property type="project" value="TreeGrafter"/>
</dbReference>
<dbReference type="InterPro" id="IPR035892">
    <property type="entry name" value="C2_domain_sf"/>
</dbReference>
<dbReference type="InterPro" id="IPR052434">
    <property type="entry name" value="Tectonic-like_complex_comp"/>
</dbReference>
<dbReference type="Gene3D" id="2.60.40.150">
    <property type="entry name" value="C2 domain"/>
    <property type="match status" value="1"/>
</dbReference>
<protein>
    <recommendedName>
        <fullName evidence="2">C2 domain-containing protein</fullName>
    </recommendedName>
</protein>
<dbReference type="PANTHER" id="PTHR20837">
    <property type="entry name" value="CENTROSOMAL PROTEIN-RELATED"/>
    <property type="match status" value="1"/>
</dbReference>
<reference evidence="3" key="1">
    <citation type="submission" date="2020-11" db="EMBL/GenBank/DDBJ databases">
        <authorList>
            <person name="Tran Van P."/>
        </authorList>
    </citation>
    <scope>NUCLEOTIDE SEQUENCE</scope>
</reference>